<reference evidence="2" key="1">
    <citation type="submission" date="2014-09" db="EMBL/GenBank/DDBJ databases">
        <authorList>
            <person name="Sharma Rahul"/>
            <person name="Thines Marco"/>
        </authorList>
    </citation>
    <scope>NUCLEOTIDE SEQUENCE [LARGE SCALE GENOMIC DNA]</scope>
</reference>
<protein>
    <submittedName>
        <fullName evidence="1">Uncharacterized protein</fullName>
    </submittedName>
</protein>
<name>A0A0P1B2N5_PLAHL</name>
<accession>A0A0P1B2N5</accession>
<organism evidence="1 2">
    <name type="scientific">Plasmopara halstedii</name>
    <name type="common">Downy mildew of sunflower</name>
    <dbReference type="NCBI Taxonomy" id="4781"/>
    <lineage>
        <taxon>Eukaryota</taxon>
        <taxon>Sar</taxon>
        <taxon>Stramenopiles</taxon>
        <taxon>Oomycota</taxon>
        <taxon>Peronosporomycetes</taxon>
        <taxon>Peronosporales</taxon>
        <taxon>Peronosporaceae</taxon>
        <taxon>Plasmopara</taxon>
    </lineage>
</organism>
<dbReference type="Proteomes" id="UP000054928">
    <property type="component" value="Unassembled WGS sequence"/>
</dbReference>
<proteinExistence type="predicted"/>
<keyword evidence="2" id="KW-1185">Reference proteome</keyword>
<evidence type="ECO:0000313" key="2">
    <source>
        <dbReference type="Proteomes" id="UP000054928"/>
    </source>
</evidence>
<dbReference type="RefSeq" id="XP_024584239.1">
    <property type="nucleotide sequence ID" value="XM_024718884.1"/>
</dbReference>
<dbReference type="AlphaFoldDB" id="A0A0P1B2N5"/>
<sequence>MNPRTRRQGQNEEYLRLCIEKCLSDQNRGFLDGLTWLLRSPYMGISPSIRGSICPARWVRLTVLLAQPYLCVDKGNILKSSGPSFSP</sequence>
<evidence type="ECO:0000313" key="1">
    <source>
        <dbReference type="EMBL" id="CEG47870.1"/>
    </source>
</evidence>
<dbReference type="EMBL" id="CCYD01002864">
    <property type="protein sequence ID" value="CEG47870.1"/>
    <property type="molecule type" value="Genomic_DNA"/>
</dbReference>
<dbReference type="GeneID" id="36400253"/>